<accession>A0ABS5C1N7</accession>
<evidence type="ECO:0000313" key="1">
    <source>
        <dbReference type="EMBL" id="MBP3959577.1"/>
    </source>
</evidence>
<organism evidence="1 2">
    <name type="scientific">Gemmata palustris</name>
    <dbReference type="NCBI Taxonomy" id="2822762"/>
    <lineage>
        <taxon>Bacteria</taxon>
        <taxon>Pseudomonadati</taxon>
        <taxon>Planctomycetota</taxon>
        <taxon>Planctomycetia</taxon>
        <taxon>Gemmatales</taxon>
        <taxon>Gemmataceae</taxon>
        <taxon>Gemmata</taxon>
    </lineage>
</organism>
<proteinExistence type="predicted"/>
<comment type="caution">
    <text evidence="1">The sequence shown here is derived from an EMBL/GenBank/DDBJ whole genome shotgun (WGS) entry which is preliminary data.</text>
</comment>
<gene>
    <name evidence="1" type="ORF">J8F10_30400</name>
</gene>
<dbReference type="RefSeq" id="WP_210660278.1">
    <property type="nucleotide sequence ID" value="NZ_JAGKQQ010000001.1"/>
</dbReference>
<dbReference type="Proteomes" id="UP000676565">
    <property type="component" value="Unassembled WGS sequence"/>
</dbReference>
<evidence type="ECO:0008006" key="3">
    <source>
        <dbReference type="Google" id="ProtNLM"/>
    </source>
</evidence>
<name>A0ABS5C1N7_9BACT</name>
<evidence type="ECO:0000313" key="2">
    <source>
        <dbReference type="Proteomes" id="UP000676565"/>
    </source>
</evidence>
<keyword evidence="2" id="KW-1185">Reference proteome</keyword>
<sequence length="66" mass="7364">MGATKLVYYVPDLMKIAGRSRTWVQEALRNNVLPKPVRIGKRSAWPKSQIDRLFGLDTATTTTSAS</sequence>
<dbReference type="Gene3D" id="1.10.238.160">
    <property type="match status" value="1"/>
</dbReference>
<protein>
    <recommendedName>
        <fullName evidence="3">DNA-binding protein</fullName>
    </recommendedName>
</protein>
<reference evidence="1 2" key="1">
    <citation type="submission" date="2021-04" db="EMBL/GenBank/DDBJ databases">
        <authorList>
            <person name="Ivanova A."/>
        </authorList>
    </citation>
    <scope>NUCLEOTIDE SEQUENCE [LARGE SCALE GENOMIC DNA]</scope>
    <source>
        <strain evidence="1 2">G18</strain>
    </source>
</reference>
<dbReference type="EMBL" id="JAGKQQ010000001">
    <property type="protein sequence ID" value="MBP3959577.1"/>
    <property type="molecule type" value="Genomic_DNA"/>
</dbReference>